<dbReference type="GO" id="GO:0004386">
    <property type="term" value="F:helicase activity"/>
    <property type="evidence" value="ECO:0007669"/>
    <property type="project" value="UniProtKB-KW"/>
</dbReference>
<dbReference type="EMBL" id="UGKQ01000003">
    <property type="protein sequence ID" value="STS78610.1"/>
    <property type="molecule type" value="Genomic_DNA"/>
</dbReference>
<gene>
    <name evidence="1" type="ORF">NCTC9140_00244</name>
</gene>
<evidence type="ECO:0000313" key="2">
    <source>
        <dbReference type="Proteomes" id="UP000254938"/>
    </source>
</evidence>
<sequence length="59" mass="6649">MTVRIVSNAVNAMVSGADDNVKRLVQEMLSYEVEAGDWKGTSTMFNWSKNAFPRVLLNR</sequence>
<reference evidence="1 2" key="1">
    <citation type="submission" date="2018-06" db="EMBL/GenBank/DDBJ databases">
        <authorList>
            <consortium name="Pathogen Informatics"/>
            <person name="Doyle S."/>
        </authorList>
    </citation>
    <scope>NUCLEOTIDE SEQUENCE [LARGE SCALE GENOMIC DNA]</scope>
    <source>
        <strain evidence="1 2">NCTC9140</strain>
    </source>
</reference>
<protein>
    <submittedName>
        <fullName evidence="1">Putative helicase</fullName>
    </submittedName>
</protein>
<name>A0A377TKI1_KLEPN</name>
<evidence type="ECO:0000313" key="1">
    <source>
        <dbReference type="EMBL" id="STS78610.1"/>
    </source>
</evidence>
<keyword evidence="1" id="KW-0347">Helicase</keyword>
<organism evidence="1 2">
    <name type="scientific">Klebsiella pneumoniae</name>
    <dbReference type="NCBI Taxonomy" id="573"/>
    <lineage>
        <taxon>Bacteria</taxon>
        <taxon>Pseudomonadati</taxon>
        <taxon>Pseudomonadota</taxon>
        <taxon>Gammaproteobacteria</taxon>
        <taxon>Enterobacterales</taxon>
        <taxon>Enterobacteriaceae</taxon>
        <taxon>Klebsiella/Raoultella group</taxon>
        <taxon>Klebsiella</taxon>
        <taxon>Klebsiella pneumoniae complex</taxon>
    </lineage>
</organism>
<keyword evidence="1" id="KW-0378">Hydrolase</keyword>
<accession>A0A377TKI1</accession>
<keyword evidence="1" id="KW-0067">ATP-binding</keyword>
<dbReference type="AlphaFoldDB" id="A0A377TKI1"/>
<keyword evidence="1" id="KW-0547">Nucleotide-binding</keyword>
<proteinExistence type="predicted"/>
<dbReference type="Proteomes" id="UP000254938">
    <property type="component" value="Unassembled WGS sequence"/>
</dbReference>